<protein>
    <recommendedName>
        <fullName evidence="11">RING-type domain-containing protein</fullName>
    </recommendedName>
</protein>
<feature type="region of interest" description="Disordered" evidence="9">
    <location>
        <begin position="398"/>
        <end position="447"/>
    </location>
</feature>
<dbReference type="Pfam" id="PF13639">
    <property type="entry name" value="zf-RING_2"/>
    <property type="match status" value="1"/>
</dbReference>
<feature type="region of interest" description="Disordered" evidence="9">
    <location>
        <begin position="334"/>
        <end position="365"/>
    </location>
</feature>
<feature type="non-terminal residue" evidence="12">
    <location>
        <position position="1"/>
    </location>
</feature>
<dbReference type="EMBL" id="ML986505">
    <property type="protein sequence ID" value="KAF2274129.1"/>
    <property type="molecule type" value="Genomic_DNA"/>
</dbReference>
<evidence type="ECO:0000256" key="10">
    <source>
        <dbReference type="SAM" id="Phobius"/>
    </source>
</evidence>
<feature type="compositionally biased region" description="Basic and acidic residues" evidence="9">
    <location>
        <begin position="252"/>
        <end position="264"/>
    </location>
</feature>
<comment type="subcellular location">
    <subcellularLocation>
        <location evidence="1">Membrane</location>
    </subcellularLocation>
</comment>
<evidence type="ECO:0000313" key="13">
    <source>
        <dbReference type="Proteomes" id="UP000800097"/>
    </source>
</evidence>
<keyword evidence="4 8" id="KW-0863">Zinc-finger</keyword>
<gene>
    <name evidence="12" type="ORF">EI97DRAFT_347548</name>
</gene>
<evidence type="ECO:0000313" key="12">
    <source>
        <dbReference type="EMBL" id="KAF2274129.1"/>
    </source>
</evidence>
<keyword evidence="5" id="KW-0862">Zinc</keyword>
<feature type="non-terminal residue" evidence="12">
    <location>
        <position position="447"/>
    </location>
</feature>
<reference evidence="12" key="1">
    <citation type="journal article" date="2020" name="Stud. Mycol.">
        <title>101 Dothideomycetes genomes: a test case for predicting lifestyles and emergence of pathogens.</title>
        <authorList>
            <person name="Haridas S."/>
            <person name="Albert R."/>
            <person name="Binder M."/>
            <person name="Bloem J."/>
            <person name="Labutti K."/>
            <person name="Salamov A."/>
            <person name="Andreopoulos B."/>
            <person name="Baker S."/>
            <person name="Barry K."/>
            <person name="Bills G."/>
            <person name="Bluhm B."/>
            <person name="Cannon C."/>
            <person name="Castanera R."/>
            <person name="Culley D."/>
            <person name="Daum C."/>
            <person name="Ezra D."/>
            <person name="Gonzalez J."/>
            <person name="Henrissat B."/>
            <person name="Kuo A."/>
            <person name="Liang C."/>
            <person name="Lipzen A."/>
            <person name="Lutzoni F."/>
            <person name="Magnuson J."/>
            <person name="Mondo S."/>
            <person name="Nolan M."/>
            <person name="Ohm R."/>
            <person name="Pangilinan J."/>
            <person name="Park H.-J."/>
            <person name="Ramirez L."/>
            <person name="Alfaro M."/>
            <person name="Sun H."/>
            <person name="Tritt A."/>
            <person name="Yoshinaga Y."/>
            <person name="Zwiers L.-H."/>
            <person name="Turgeon B."/>
            <person name="Goodwin S."/>
            <person name="Spatafora J."/>
            <person name="Crous P."/>
            <person name="Grigoriev I."/>
        </authorList>
    </citation>
    <scope>NUCLEOTIDE SEQUENCE</scope>
    <source>
        <strain evidence="12">CBS 379.55</strain>
    </source>
</reference>
<keyword evidence="13" id="KW-1185">Reference proteome</keyword>
<dbReference type="Gene3D" id="3.30.40.10">
    <property type="entry name" value="Zinc/RING finger domain, C3HC4 (zinc finger)"/>
    <property type="match status" value="1"/>
</dbReference>
<evidence type="ECO:0000256" key="6">
    <source>
        <dbReference type="ARBA" id="ARBA00022989"/>
    </source>
</evidence>
<keyword evidence="2 10" id="KW-0812">Transmembrane</keyword>
<feature type="region of interest" description="Disordered" evidence="9">
    <location>
        <begin position="196"/>
        <end position="278"/>
    </location>
</feature>
<dbReference type="OrthoDB" id="8062037at2759"/>
<dbReference type="GeneID" id="54547977"/>
<evidence type="ECO:0000256" key="2">
    <source>
        <dbReference type="ARBA" id="ARBA00022692"/>
    </source>
</evidence>
<dbReference type="PANTHER" id="PTHR46539:SF1">
    <property type="entry name" value="E3 UBIQUITIN-PROTEIN LIGASE ATL42"/>
    <property type="match status" value="1"/>
</dbReference>
<keyword evidence="6 10" id="KW-1133">Transmembrane helix</keyword>
<dbReference type="InterPro" id="IPR001841">
    <property type="entry name" value="Znf_RING"/>
</dbReference>
<accession>A0A6A6JG03</accession>
<dbReference type="AlphaFoldDB" id="A0A6A6JG03"/>
<dbReference type="InterPro" id="IPR013083">
    <property type="entry name" value="Znf_RING/FYVE/PHD"/>
</dbReference>
<dbReference type="PANTHER" id="PTHR46539">
    <property type="entry name" value="E3 UBIQUITIN-PROTEIN LIGASE ATL42"/>
    <property type="match status" value="1"/>
</dbReference>
<evidence type="ECO:0000256" key="3">
    <source>
        <dbReference type="ARBA" id="ARBA00022723"/>
    </source>
</evidence>
<evidence type="ECO:0000256" key="9">
    <source>
        <dbReference type="SAM" id="MobiDB-lite"/>
    </source>
</evidence>
<feature type="domain" description="RING-type" evidence="11">
    <location>
        <begin position="287"/>
        <end position="329"/>
    </location>
</feature>
<evidence type="ECO:0000259" key="11">
    <source>
        <dbReference type="PROSITE" id="PS50089"/>
    </source>
</evidence>
<evidence type="ECO:0000256" key="5">
    <source>
        <dbReference type="ARBA" id="ARBA00022833"/>
    </source>
</evidence>
<dbReference type="SUPFAM" id="SSF57850">
    <property type="entry name" value="RING/U-box"/>
    <property type="match status" value="1"/>
</dbReference>
<dbReference type="RefSeq" id="XP_033651668.1">
    <property type="nucleotide sequence ID" value="XM_033794802.1"/>
</dbReference>
<dbReference type="SMART" id="SM00184">
    <property type="entry name" value="RING"/>
    <property type="match status" value="1"/>
</dbReference>
<dbReference type="PROSITE" id="PS50089">
    <property type="entry name" value="ZF_RING_2"/>
    <property type="match status" value="1"/>
</dbReference>
<dbReference type="CDD" id="cd16454">
    <property type="entry name" value="RING-H2_PA-TM-RING"/>
    <property type="match status" value="1"/>
</dbReference>
<organism evidence="12 13">
    <name type="scientific">Westerdykella ornata</name>
    <dbReference type="NCBI Taxonomy" id="318751"/>
    <lineage>
        <taxon>Eukaryota</taxon>
        <taxon>Fungi</taxon>
        <taxon>Dikarya</taxon>
        <taxon>Ascomycota</taxon>
        <taxon>Pezizomycotina</taxon>
        <taxon>Dothideomycetes</taxon>
        <taxon>Pleosporomycetidae</taxon>
        <taxon>Pleosporales</taxon>
        <taxon>Sporormiaceae</taxon>
        <taxon>Westerdykella</taxon>
    </lineage>
</organism>
<keyword evidence="7 10" id="KW-0472">Membrane</keyword>
<dbReference type="GO" id="GO:0016020">
    <property type="term" value="C:membrane"/>
    <property type="evidence" value="ECO:0007669"/>
    <property type="project" value="UniProtKB-SubCell"/>
</dbReference>
<proteinExistence type="predicted"/>
<evidence type="ECO:0000256" key="7">
    <source>
        <dbReference type="ARBA" id="ARBA00023136"/>
    </source>
</evidence>
<feature type="transmembrane region" description="Helical" evidence="10">
    <location>
        <begin position="130"/>
        <end position="156"/>
    </location>
</feature>
<feature type="compositionally biased region" description="Basic and acidic residues" evidence="9">
    <location>
        <begin position="196"/>
        <end position="215"/>
    </location>
</feature>
<keyword evidence="3" id="KW-0479">Metal-binding</keyword>
<name>A0A6A6JG03_WESOR</name>
<evidence type="ECO:0000256" key="1">
    <source>
        <dbReference type="ARBA" id="ARBA00004370"/>
    </source>
</evidence>
<dbReference type="GO" id="GO:0008270">
    <property type="term" value="F:zinc ion binding"/>
    <property type="evidence" value="ECO:0007669"/>
    <property type="project" value="UniProtKB-KW"/>
</dbReference>
<feature type="compositionally biased region" description="Polar residues" evidence="9">
    <location>
        <begin position="334"/>
        <end position="343"/>
    </location>
</feature>
<evidence type="ECO:0000256" key="8">
    <source>
        <dbReference type="PROSITE-ProRule" id="PRU00175"/>
    </source>
</evidence>
<dbReference type="Proteomes" id="UP000800097">
    <property type="component" value="Unassembled WGS sequence"/>
</dbReference>
<evidence type="ECO:0000256" key="4">
    <source>
        <dbReference type="ARBA" id="ARBA00022771"/>
    </source>
</evidence>
<sequence length="447" mass="49396">LEGDLVYLNASTLTSLRDRHVAYISCDLEHYPTNSADPALDMLKRAMDAVNLSAAVFFSTTHNFCSYTEVPVLPHEFPVYSMTDRNVSADVLRVVNDINPALIYLVHIRSIERRQESQPNNPLGPSPSTAVAMIILYSITGLVTSLFLVIIVAGAVRAHRHPERYGPRDILGRPRQSRARGLGRAILDTIPIVKFGEREPQKPTDVEMGPRREVSDAEPVEGVMTEPDQARNQGNAQTPEPAGRTASPGEPEQAREGNVSEERSGIAPAESMGATREGAAEEESLGCAICTDDFVKGQDLRVLPCGHKFHPECVDPWLLNVSGTCPMCRVDLRPSTSRSSNGHGDTDQDGLAPPLQPDDGDGAHRRRSGLRDIVLFRNRPHASAEERISALRRLRDQRRVEQANTQSSAEVGTADQRRSRRLSARLSDVFSSRTRRQHGSQERQERQ</sequence>